<evidence type="ECO:0000256" key="3">
    <source>
        <dbReference type="ARBA" id="ARBA00022450"/>
    </source>
</evidence>
<dbReference type="SUPFAM" id="SSF47336">
    <property type="entry name" value="ACP-like"/>
    <property type="match status" value="1"/>
</dbReference>
<dbReference type="FunFam" id="1.10.1200.10:FF:000005">
    <property type="entry name" value="Nonribosomal peptide synthetase 1"/>
    <property type="match status" value="1"/>
</dbReference>
<dbReference type="FunFam" id="2.30.38.10:FF:000001">
    <property type="entry name" value="Non-ribosomal peptide synthetase PvdI"/>
    <property type="match status" value="1"/>
</dbReference>
<comment type="caution">
    <text evidence="6">The sequence shown here is derived from an EMBL/GenBank/DDBJ whole genome shotgun (WGS) entry which is preliminary data.</text>
</comment>
<evidence type="ECO:0000313" key="6">
    <source>
        <dbReference type="EMBL" id="RMQ48890.1"/>
    </source>
</evidence>
<feature type="domain" description="Carrier" evidence="5">
    <location>
        <begin position="206"/>
        <end position="281"/>
    </location>
</feature>
<sequence>YRPITRADTLSAASPIGEAIPDLSWYVLDADFNPVAQGCSGELHIGHAGLARGYHNRAALTAERFVPDPFSKDGSRLYRTGDLARYRSEGVIEYAGRIDHQVKIRGFRIELGEIEARLQAQSSVREVVVLALDGQLAAYLVPQDPSVDPQSLREALKAELKAHLPDYMIPTHFVVLDAMPLTGNGKLDRKALPTPDASQLQSSYVAPQSELEQQLAAIWTDVLKVERVGLHDNFFELGGHSLIAVQMLVRVREQLQHEVSLKELFEQPSLAGISAVIQQKNGKSDHAQDELTKSLEALKRLSAEEIDNLIA</sequence>
<feature type="non-terminal residue" evidence="6">
    <location>
        <position position="1"/>
    </location>
</feature>
<comment type="cofactor">
    <cofactor evidence="1">
        <name>pantetheine 4'-phosphate</name>
        <dbReference type="ChEBI" id="CHEBI:47942"/>
    </cofactor>
</comment>
<dbReference type="InterPro" id="IPR009081">
    <property type="entry name" value="PP-bd_ACP"/>
</dbReference>
<dbReference type="Pfam" id="PF13193">
    <property type="entry name" value="AMP-binding_C"/>
    <property type="match status" value="1"/>
</dbReference>
<dbReference type="Proteomes" id="UP000277236">
    <property type="component" value="Unassembled WGS sequence"/>
</dbReference>
<dbReference type="SUPFAM" id="SSF56801">
    <property type="entry name" value="Acetyl-CoA synthetase-like"/>
    <property type="match status" value="1"/>
</dbReference>
<dbReference type="RefSeq" id="WP_147466567.1">
    <property type="nucleotide sequence ID" value="NZ_RBRE01000020.1"/>
</dbReference>
<proteinExistence type="inferred from homology"/>
<organism evidence="6 7">
    <name type="scientific">Pseudomonas cichorii</name>
    <dbReference type="NCBI Taxonomy" id="36746"/>
    <lineage>
        <taxon>Bacteria</taxon>
        <taxon>Pseudomonadati</taxon>
        <taxon>Pseudomonadota</taxon>
        <taxon>Gammaproteobacteria</taxon>
        <taxon>Pseudomonadales</taxon>
        <taxon>Pseudomonadaceae</taxon>
        <taxon>Pseudomonas</taxon>
    </lineage>
</organism>
<dbReference type="AlphaFoldDB" id="A0A3M4M5C2"/>
<dbReference type="PROSITE" id="PS50075">
    <property type="entry name" value="CARRIER"/>
    <property type="match status" value="1"/>
</dbReference>
<dbReference type="InterPro" id="IPR045851">
    <property type="entry name" value="AMP-bd_C_sf"/>
</dbReference>
<dbReference type="InterPro" id="IPR025110">
    <property type="entry name" value="AMP-bd_C"/>
</dbReference>
<keyword evidence="4" id="KW-0597">Phosphoprotein</keyword>
<dbReference type="EMBL" id="RBRE01000020">
    <property type="protein sequence ID" value="RMQ48890.1"/>
    <property type="molecule type" value="Genomic_DNA"/>
</dbReference>
<keyword evidence="3" id="KW-0596">Phosphopantetheine</keyword>
<protein>
    <submittedName>
        <fullName evidence="6">Pyoverdine sidechain peptide synthetase II, D-Asp-L-Thr component</fullName>
    </submittedName>
</protein>
<dbReference type="GO" id="GO:0043041">
    <property type="term" value="P:amino acid activation for nonribosomal peptide biosynthetic process"/>
    <property type="evidence" value="ECO:0007669"/>
    <property type="project" value="TreeGrafter"/>
</dbReference>
<dbReference type="PANTHER" id="PTHR45527:SF14">
    <property type="entry name" value="PLIPASTATIN SYNTHASE SUBUNIT B"/>
    <property type="match status" value="1"/>
</dbReference>
<dbReference type="Gene3D" id="1.10.1200.10">
    <property type="entry name" value="ACP-like"/>
    <property type="match status" value="1"/>
</dbReference>
<dbReference type="InterPro" id="IPR042099">
    <property type="entry name" value="ANL_N_sf"/>
</dbReference>
<evidence type="ECO:0000259" key="5">
    <source>
        <dbReference type="PROSITE" id="PS50075"/>
    </source>
</evidence>
<reference evidence="6 7" key="1">
    <citation type="submission" date="2018-08" db="EMBL/GenBank/DDBJ databases">
        <title>Recombination of ecologically and evolutionarily significant loci maintains genetic cohesion in the Pseudomonas syringae species complex.</title>
        <authorList>
            <person name="Dillon M."/>
            <person name="Thakur S."/>
            <person name="Almeida R.N.D."/>
            <person name="Weir B.S."/>
            <person name="Guttman D.S."/>
        </authorList>
    </citation>
    <scope>NUCLEOTIDE SEQUENCE [LARGE SCALE GENOMIC DNA]</scope>
    <source>
        <strain evidence="6 7">ICMP 3353</strain>
    </source>
</reference>
<dbReference type="FunFam" id="3.30.300.30:FF:000010">
    <property type="entry name" value="Enterobactin synthetase component F"/>
    <property type="match status" value="1"/>
</dbReference>
<dbReference type="GO" id="GO:0031177">
    <property type="term" value="F:phosphopantetheine binding"/>
    <property type="evidence" value="ECO:0007669"/>
    <property type="project" value="TreeGrafter"/>
</dbReference>
<dbReference type="Gene3D" id="3.30.300.30">
    <property type="match status" value="1"/>
</dbReference>
<gene>
    <name evidence="6" type="ORF">ALQ04_04051</name>
</gene>
<dbReference type="Gene3D" id="3.40.50.12780">
    <property type="entry name" value="N-terminal domain of ligase-like"/>
    <property type="match status" value="1"/>
</dbReference>
<evidence type="ECO:0000313" key="7">
    <source>
        <dbReference type="Proteomes" id="UP000277236"/>
    </source>
</evidence>
<comment type="similarity">
    <text evidence="2">Belongs to the ATP-dependent AMP-binding enzyme family.</text>
</comment>
<dbReference type="GO" id="GO:0005829">
    <property type="term" value="C:cytosol"/>
    <property type="evidence" value="ECO:0007669"/>
    <property type="project" value="TreeGrafter"/>
</dbReference>
<evidence type="ECO:0000256" key="2">
    <source>
        <dbReference type="ARBA" id="ARBA00006432"/>
    </source>
</evidence>
<dbReference type="Pfam" id="PF00550">
    <property type="entry name" value="PP-binding"/>
    <property type="match status" value="1"/>
</dbReference>
<evidence type="ECO:0000256" key="4">
    <source>
        <dbReference type="ARBA" id="ARBA00022553"/>
    </source>
</evidence>
<dbReference type="InterPro" id="IPR036736">
    <property type="entry name" value="ACP-like_sf"/>
</dbReference>
<dbReference type="PANTHER" id="PTHR45527">
    <property type="entry name" value="NONRIBOSOMAL PEPTIDE SYNTHETASE"/>
    <property type="match status" value="1"/>
</dbReference>
<dbReference type="GO" id="GO:0044550">
    <property type="term" value="P:secondary metabolite biosynthetic process"/>
    <property type="evidence" value="ECO:0007669"/>
    <property type="project" value="TreeGrafter"/>
</dbReference>
<dbReference type="PROSITE" id="PS00012">
    <property type="entry name" value="PHOSPHOPANTETHEINE"/>
    <property type="match status" value="1"/>
</dbReference>
<dbReference type="InterPro" id="IPR006162">
    <property type="entry name" value="Ppantetheine_attach_site"/>
</dbReference>
<accession>A0A3M4M5C2</accession>
<name>A0A3M4M5C2_PSECI</name>
<evidence type="ECO:0000256" key="1">
    <source>
        <dbReference type="ARBA" id="ARBA00001957"/>
    </source>
</evidence>
<dbReference type="OrthoDB" id="9757559at2"/>